<sequence>MKKKENEEEMSSTALEGAALVALPVDMIYQITDHLSIGSMAKLASTCKGLHNVIEPEIFRRDRNRGRYRTLEWAATSRKKHAIPVLQRALTLWPNGIKDLEIHFLQCRPSKHHGRTLRHKTPLLAAVCTGNLEVVAFLLGKGIDVHQTEAGNCDSLWSPIHWATMMDYPPKDNQQLEPPRTKLAIIELLLLHGANPDQLSAPNPRRQPPPPESIVSPMHLAIKNDANHHVVELLIKYGGAATQEPYRHVANQHYASISPISHLIDKYPNPTEDHCSSLRALATNGGGSGYEARKYTVTGQPLLLQFLSYPKESKYAPRFVRIMLKHTQARVEDTAANGDTAMVHFLRSHVHWRPAMAYDRRRVTSHEVEHSMALVASVACRTIDELVDHGAGIDTYGAGRMTPLHIACGLHCHLSSVFDHLIGRGANVKARTSRGHTLLHSLVMGDAEADFTLMTPLLKQYKIKRYARDNEGNTFLHLLVTQRLVLFGKWMSEAARHYKRSDFEDPKLRNHAGRTPLEEASFGSDANGEVTRFWIQHAFDERDEHFASKHKSRDAKRKAQRADKLAETSLT</sequence>
<dbReference type="InterPro" id="IPR036047">
    <property type="entry name" value="F-box-like_dom_sf"/>
</dbReference>
<organism evidence="6 7">
    <name type="scientific">Pestalotiopsis fici (strain W106-1 / CGMCC3.15140)</name>
    <dbReference type="NCBI Taxonomy" id="1229662"/>
    <lineage>
        <taxon>Eukaryota</taxon>
        <taxon>Fungi</taxon>
        <taxon>Dikarya</taxon>
        <taxon>Ascomycota</taxon>
        <taxon>Pezizomycotina</taxon>
        <taxon>Sordariomycetes</taxon>
        <taxon>Xylariomycetidae</taxon>
        <taxon>Amphisphaeriales</taxon>
        <taxon>Sporocadaceae</taxon>
        <taxon>Pestalotiopsis</taxon>
    </lineage>
</organism>
<dbReference type="SUPFAM" id="SSF81383">
    <property type="entry name" value="F-box domain"/>
    <property type="match status" value="1"/>
</dbReference>
<feature type="region of interest" description="Disordered" evidence="4">
    <location>
        <begin position="544"/>
        <end position="571"/>
    </location>
</feature>
<evidence type="ECO:0000259" key="5">
    <source>
        <dbReference type="PROSITE" id="PS50181"/>
    </source>
</evidence>
<evidence type="ECO:0000256" key="3">
    <source>
        <dbReference type="PROSITE-ProRule" id="PRU00023"/>
    </source>
</evidence>
<dbReference type="Proteomes" id="UP000030651">
    <property type="component" value="Unassembled WGS sequence"/>
</dbReference>
<dbReference type="SUPFAM" id="SSF48403">
    <property type="entry name" value="Ankyrin repeat"/>
    <property type="match status" value="1"/>
</dbReference>
<evidence type="ECO:0000313" key="7">
    <source>
        <dbReference type="Proteomes" id="UP000030651"/>
    </source>
</evidence>
<evidence type="ECO:0000313" key="6">
    <source>
        <dbReference type="EMBL" id="ETS73196.1"/>
    </source>
</evidence>
<dbReference type="PANTHER" id="PTHR24126">
    <property type="entry name" value="ANKYRIN REPEAT, PH AND SEC7 DOMAIN CONTAINING PROTEIN SECG-RELATED"/>
    <property type="match status" value="1"/>
</dbReference>
<evidence type="ECO:0000256" key="2">
    <source>
        <dbReference type="ARBA" id="ARBA00023043"/>
    </source>
</evidence>
<name>W3WK53_PESFW</name>
<dbReference type="PANTHER" id="PTHR24126:SF14">
    <property type="entry name" value="ANK_REP_REGION DOMAIN-CONTAINING PROTEIN"/>
    <property type="match status" value="1"/>
</dbReference>
<dbReference type="InterPro" id="IPR001810">
    <property type="entry name" value="F-box_dom"/>
</dbReference>
<keyword evidence="7" id="KW-1185">Reference proteome</keyword>
<dbReference type="InParanoid" id="W3WK53"/>
<feature type="repeat" description="ANK" evidence="3">
    <location>
        <begin position="118"/>
        <end position="150"/>
    </location>
</feature>
<feature type="domain" description="F-box" evidence="5">
    <location>
        <begin position="17"/>
        <end position="62"/>
    </location>
</feature>
<dbReference type="KEGG" id="pfy:PFICI_15141"/>
<dbReference type="PROSITE" id="PS50088">
    <property type="entry name" value="ANK_REPEAT"/>
    <property type="match status" value="1"/>
</dbReference>
<dbReference type="InterPro" id="IPR036770">
    <property type="entry name" value="Ankyrin_rpt-contain_sf"/>
</dbReference>
<evidence type="ECO:0000256" key="1">
    <source>
        <dbReference type="ARBA" id="ARBA00022737"/>
    </source>
</evidence>
<reference evidence="7" key="1">
    <citation type="journal article" date="2015" name="BMC Genomics">
        <title>Genomic and transcriptomic analysis of the endophytic fungus Pestalotiopsis fici reveals its lifestyle and high potential for synthesis of natural products.</title>
        <authorList>
            <person name="Wang X."/>
            <person name="Zhang X."/>
            <person name="Liu L."/>
            <person name="Xiang M."/>
            <person name="Wang W."/>
            <person name="Sun X."/>
            <person name="Che Y."/>
            <person name="Guo L."/>
            <person name="Liu G."/>
            <person name="Guo L."/>
            <person name="Wang C."/>
            <person name="Yin W.B."/>
            <person name="Stadler M."/>
            <person name="Zhang X."/>
            <person name="Liu X."/>
        </authorList>
    </citation>
    <scope>NUCLEOTIDE SEQUENCE [LARGE SCALE GENOMIC DNA]</scope>
    <source>
        <strain evidence="7">W106-1 / CGMCC3.15140</strain>
    </source>
</reference>
<dbReference type="HOGENOM" id="CLU_477429_0_0_1"/>
<dbReference type="GeneID" id="19280154"/>
<dbReference type="Pfam" id="PF00023">
    <property type="entry name" value="Ank"/>
    <property type="match status" value="2"/>
</dbReference>
<evidence type="ECO:0000256" key="4">
    <source>
        <dbReference type="SAM" id="MobiDB-lite"/>
    </source>
</evidence>
<feature type="compositionally biased region" description="Basic residues" evidence="4">
    <location>
        <begin position="548"/>
        <end position="559"/>
    </location>
</feature>
<dbReference type="AlphaFoldDB" id="W3WK53"/>
<dbReference type="Gene3D" id="1.25.40.20">
    <property type="entry name" value="Ankyrin repeat-containing domain"/>
    <property type="match status" value="2"/>
</dbReference>
<dbReference type="InterPro" id="IPR002110">
    <property type="entry name" value="Ankyrin_rpt"/>
</dbReference>
<dbReference type="RefSeq" id="XP_007841913.1">
    <property type="nucleotide sequence ID" value="XM_007843722.1"/>
</dbReference>
<dbReference type="SMART" id="SM00248">
    <property type="entry name" value="ANK"/>
    <property type="match status" value="4"/>
</dbReference>
<dbReference type="PROSITE" id="PS50181">
    <property type="entry name" value="FBOX"/>
    <property type="match status" value="1"/>
</dbReference>
<keyword evidence="1" id="KW-0677">Repeat</keyword>
<protein>
    <recommendedName>
        <fullName evidence="5">F-box domain-containing protein</fullName>
    </recommendedName>
</protein>
<dbReference type="OrthoDB" id="194358at2759"/>
<proteinExistence type="predicted"/>
<keyword evidence="2 3" id="KW-0040">ANK repeat</keyword>
<dbReference type="EMBL" id="KI912123">
    <property type="protein sequence ID" value="ETS73196.1"/>
    <property type="molecule type" value="Genomic_DNA"/>
</dbReference>
<accession>W3WK53</accession>
<feature type="compositionally biased region" description="Basic and acidic residues" evidence="4">
    <location>
        <begin position="560"/>
        <end position="571"/>
    </location>
</feature>
<dbReference type="PROSITE" id="PS50297">
    <property type="entry name" value="ANK_REP_REGION"/>
    <property type="match status" value="1"/>
</dbReference>
<gene>
    <name evidence="6" type="ORF">PFICI_15141</name>
</gene>